<evidence type="ECO:0000256" key="2">
    <source>
        <dbReference type="RuleBase" id="RU362080"/>
    </source>
</evidence>
<comment type="similarity">
    <text evidence="1 2">Belongs to the phD/YefM antitoxin family.</text>
</comment>
<comment type="caution">
    <text evidence="3">The sequence shown here is derived from an EMBL/GenBank/DDBJ whole genome shotgun (WGS) entry which is preliminary data.</text>
</comment>
<dbReference type="Pfam" id="PF02604">
    <property type="entry name" value="PhdYeFM_antitox"/>
    <property type="match status" value="1"/>
</dbReference>
<protein>
    <recommendedName>
        <fullName evidence="2">Antitoxin</fullName>
    </recommendedName>
</protein>
<organism evidence="3 4">
    <name type="scientific">Agitococcus lubricus</name>
    <dbReference type="NCBI Taxonomy" id="1077255"/>
    <lineage>
        <taxon>Bacteria</taxon>
        <taxon>Pseudomonadati</taxon>
        <taxon>Pseudomonadota</taxon>
        <taxon>Gammaproteobacteria</taxon>
        <taxon>Moraxellales</taxon>
        <taxon>Moraxellaceae</taxon>
        <taxon>Agitococcus</taxon>
    </lineage>
</organism>
<accession>A0A2T5J484</accession>
<dbReference type="Proteomes" id="UP000244223">
    <property type="component" value="Unassembled WGS sequence"/>
</dbReference>
<dbReference type="EMBL" id="QAON01000001">
    <property type="protein sequence ID" value="PTQ91313.1"/>
    <property type="molecule type" value="Genomic_DNA"/>
</dbReference>
<keyword evidence="4" id="KW-1185">Reference proteome</keyword>
<dbReference type="Gene3D" id="3.40.1620.10">
    <property type="entry name" value="YefM-like domain"/>
    <property type="match status" value="1"/>
</dbReference>
<proteinExistence type="inferred from homology"/>
<evidence type="ECO:0000256" key="1">
    <source>
        <dbReference type="ARBA" id="ARBA00009981"/>
    </source>
</evidence>
<dbReference type="InterPro" id="IPR036165">
    <property type="entry name" value="YefM-like_sf"/>
</dbReference>
<evidence type="ECO:0000313" key="4">
    <source>
        <dbReference type="Proteomes" id="UP000244223"/>
    </source>
</evidence>
<dbReference type="RefSeq" id="WP_107864326.1">
    <property type="nucleotide sequence ID" value="NZ_QAON01000001.1"/>
</dbReference>
<dbReference type="AlphaFoldDB" id="A0A2T5J484"/>
<reference evidence="3 4" key="1">
    <citation type="submission" date="2018-04" db="EMBL/GenBank/DDBJ databases">
        <title>Genomic Encyclopedia of Archaeal and Bacterial Type Strains, Phase II (KMG-II): from individual species to whole genera.</title>
        <authorList>
            <person name="Goeker M."/>
        </authorList>
    </citation>
    <scope>NUCLEOTIDE SEQUENCE [LARGE SCALE GENOMIC DNA]</scope>
    <source>
        <strain evidence="3 4">DSM 5822</strain>
    </source>
</reference>
<dbReference type="InterPro" id="IPR006442">
    <property type="entry name" value="Antitoxin_Phd/YefM"/>
</dbReference>
<sequence length="80" mass="9004">MLIISSREFNQDLGRAKKSSLSSPVVITERGKPTHVLLSYDDYQHMLTQQPKITDLLALEADIAFEPSKTLMTLKTVDLD</sequence>
<dbReference type="NCBIfam" id="TIGR01552">
    <property type="entry name" value="phd_fam"/>
    <property type="match status" value="1"/>
</dbReference>
<comment type="function">
    <text evidence="2">Antitoxin component of a type II toxin-antitoxin (TA) system.</text>
</comment>
<name>A0A2T5J484_9GAMM</name>
<dbReference type="SUPFAM" id="SSF143120">
    <property type="entry name" value="YefM-like"/>
    <property type="match status" value="1"/>
</dbReference>
<dbReference type="OrthoDB" id="72009at2"/>
<evidence type="ECO:0000313" key="3">
    <source>
        <dbReference type="EMBL" id="PTQ91313.1"/>
    </source>
</evidence>
<gene>
    <name evidence="3" type="ORF">C8N29_101386</name>
</gene>